<evidence type="ECO:0000313" key="2">
    <source>
        <dbReference type="Proteomes" id="UP000694925"/>
    </source>
</evidence>
<dbReference type="KEGG" id="ccal:108629905"/>
<keyword evidence="2" id="KW-1185">Reference proteome</keyword>
<dbReference type="Proteomes" id="UP000694925">
    <property type="component" value="Unplaced"/>
</dbReference>
<evidence type="ECO:0000256" key="1">
    <source>
        <dbReference type="SAM" id="Coils"/>
    </source>
</evidence>
<dbReference type="AlphaFoldDB" id="A0AAJ7J9Y1"/>
<accession>A0AAJ7J9Y1</accession>
<name>A0AAJ7J9Y1_9HYME</name>
<dbReference type="RefSeq" id="XP_017888355.1">
    <property type="nucleotide sequence ID" value="XM_018032866.1"/>
</dbReference>
<keyword evidence="1" id="KW-0175">Coiled coil</keyword>
<feature type="coiled-coil region" evidence="1">
    <location>
        <begin position="27"/>
        <end position="54"/>
    </location>
</feature>
<evidence type="ECO:0000313" key="3">
    <source>
        <dbReference type="RefSeq" id="XP_017888355.1"/>
    </source>
</evidence>
<dbReference type="GeneID" id="108629905"/>
<gene>
    <name evidence="3" type="primary">LOC108629905</name>
</gene>
<organism evidence="2 3">
    <name type="scientific">Ceratina calcarata</name>
    <dbReference type="NCBI Taxonomy" id="156304"/>
    <lineage>
        <taxon>Eukaryota</taxon>
        <taxon>Metazoa</taxon>
        <taxon>Ecdysozoa</taxon>
        <taxon>Arthropoda</taxon>
        <taxon>Hexapoda</taxon>
        <taxon>Insecta</taxon>
        <taxon>Pterygota</taxon>
        <taxon>Neoptera</taxon>
        <taxon>Endopterygota</taxon>
        <taxon>Hymenoptera</taxon>
        <taxon>Apocrita</taxon>
        <taxon>Aculeata</taxon>
        <taxon>Apoidea</taxon>
        <taxon>Anthophila</taxon>
        <taxon>Apidae</taxon>
        <taxon>Ceratina</taxon>
        <taxon>Zadontomerus</taxon>
    </lineage>
</organism>
<protein>
    <submittedName>
        <fullName evidence="3">Uncharacterized protein LOC108629905</fullName>
    </submittedName>
</protein>
<reference evidence="3" key="1">
    <citation type="submission" date="2025-08" db="UniProtKB">
        <authorList>
            <consortium name="RefSeq"/>
        </authorList>
    </citation>
    <scope>IDENTIFICATION</scope>
    <source>
        <tissue evidence="3">Whole body</tissue>
    </source>
</reference>
<sequence>MDWLIEPKRNDQVWANDENPVTKTVHELKLEKKCARLTRENKQLRKQLKDVKQKPVRVKKYGIHFRNKSRNQKTIDEFLDKQGCKNEVAKALVKLQLKGENAHYTSEERDLAKMIFYNSASTYSKLRKSGCHLPAESTVRRWISVYNLETGFSDDVFHKTSFTGTTSPGKIMRPEMG</sequence>
<proteinExistence type="predicted"/>